<dbReference type="InterPro" id="IPR036047">
    <property type="entry name" value="F-box-like_dom_sf"/>
</dbReference>
<sequence>MLNLFLRFNFHKLLHSRFPSTASLPELCVRRERDCNVSRLTQDDSQMAIPALPTDIILIIFKYIGVKDLMRLRQTCKDFLEITQLRSVWQELLQTEVIQRNIPIPHLAGRDLAALTSKELESSLSDALRLRKNWISPSPVPRRRLTFKTVHQPQSQIVSVAFLPGREHRRLMSLALTTGGQRLFTLQCWDLTDCTCVAQRSLPDFRGFRINTESSHPAVLALRSTIGIEILGLDLSGSSTPDSAFITLQVLDNVPDSLHIFSASTLLTKLGESRINLRTIEKPDFHVELRNPDYIVQKDCIDALLTDKYAVVVRTVALELYSLSSFRDGSADQIIEPICAHTWQWRVDSVSLAYQPSWEAAARALDPPINILVRYASLFPWPVNALHHYVLPSDASYNPRDNIDANNKPYLPEAVLIRTFASPIRLFARWDMVLGSYGTALWIDSHTEDYFDHAVEGQRLAGTLFTVVEPGEPVVALNDQTATATASMVYQVREDDGWVRIAIEEEEGKIAVGTSTAEITIFDY</sequence>
<dbReference type="CDD" id="cd09917">
    <property type="entry name" value="F-box_SF"/>
    <property type="match status" value="1"/>
</dbReference>
<protein>
    <recommendedName>
        <fullName evidence="1">F-box domain-containing protein</fullName>
    </recommendedName>
</protein>
<dbReference type="InterPro" id="IPR001810">
    <property type="entry name" value="F-box_dom"/>
</dbReference>
<name>A0AAD6X4U1_9AGAR</name>
<keyword evidence="3" id="KW-1185">Reference proteome</keyword>
<feature type="non-terminal residue" evidence="2">
    <location>
        <position position="1"/>
    </location>
</feature>
<accession>A0AAD6X4U1</accession>
<dbReference type="Pfam" id="PF12937">
    <property type="entry name" value="F-box-like"/>
    <property type="match status" value="1"/>
</dbReference>
<feature type="domain" description="F-box" evidence="1">
    <location>
        <begin position="46"/>
        <end position="92"/>
    </location>
</feature>
<dbReference type="PROSITE" id="PS50181">
    <property type="entry name" value="FBOX"/>
    <property type="match status" value="1"/>
</dbReference>
<evidence type="ECO:0000259" key="1">
    <source>
        <dbReference type="PROSITE" id="PS50181"/>
    </source>
</evidence>
<evidence type="ECO:0000313" key="3">
    <source>
        <dbReference type="Proteomes" id="UP001218188"/>
    </source>
</evidence>
<evidence type="ECO:0000313" key="2">
    <source>
        <dbReference type="EMBL" id="KAJ7035570.1"/>
    </source>
</evidence>
<organism evidence="2 3">
    <name type="scientific">Mycena alexandri</name>
    <dbReference type="NCBI Taxonomy" id="1745969"/>
    <lineage>
        <taxon>Eukaryota</taxon>
        <taxon>Fungi</taxon>
        <taxon>Dikarya</taxon>
        <taxon>Basidiomycota</taxon>
        <taxon>Agaricomycotina</taxon>
        <taxon>Agaricomycetes</taxon>
        <taxon>Agaricomycetidae</taxon>
        <taxon>Agaricales</taxon>
        <taxon>Marasmiineae</taxon>
        <taxon>Mycenaceae</taxon>
        <taxon>Mycena</taxon>
    </lineage>
</organism>
<dbReference type="Proteomes" id="UP001218188">
    <property type="component" value="Unassembled WGS sequence"/>
</dbReference>
<proteinExistence type="predicted"/>
<dbReference type="AlphaFoldDB" id="A0AAD6X4U1"/>
<dbReference type="Gene3D" id="1.20.1280.50">
    <property type="match status" value="1"/>
</dbReference>
<reference evidence="2" key="1">
    <citation type="submission" date="2023-03" db="EMBL/GenBank/DDBJ databases">
        <title>Massive genome expansion in bonnet fungi (Mycena s.s.) driven by repeated elements and novel gene families across ecological guilds.</title>
        <authorList>
            <consortium name="Lawrence Berkeley National Laboratory"/>
            <person name="Harder C.B."/>
            <person name="Miyauchi S."/>
            <person name="Viragh M."/>
            <person name="Kuo A."/>
            <person name="Thoen E."/>
            <person name="Andreopoulos B."/>
            <person name="Lu D."/>
            <person name="Skrede I."/>
            <person name="Drula E."/>
            <person name="Henrissat B."/>
            <person name="Morin E."/>
            <person name="Kohler A."/>
            <person name="Barry K."/>
            <person name="LaButti K."/>
            <person name="Morin E."/>
            <person name="Salamov A."/>
            <person name="Lipzen A."/>
            <person name="Mereny Z."/>
            <person name="Hegedus B."/>
            <person name="Baldrian P."/>
            <person name="Stursova M."/>
            <person name="Weitz H."/>
            <person name="Taylor A."/>
            <person name="Grigoriev I.V."/>
            <person name="Nagy L.G."/>
            <person name="Martin F."/>
            <person name="Kauserud H."/>
        </authorList>
    </citation>
    <scope>NUCLEOTIDE SEQUENCE</scope>
    <source>
        <strain evidence="2">CBHHK200</strain>
    </source>
</reference>
<dbReference type="SMART" id="SM00256">
    <property type="entry name" value="FBOX"/>
    <property type="match status" value="1"/>
</dbReference>
<dbReference type="SUPFAM" id="SSF81383">
    <property type="entry name" value="F-box domain"/>
    <property type="match status" value="1"/>
</dbReference>
<comment type="caution">
    <text evidence="2">The sequence shown here is derived from an EMBL/GenBank/DDBJ whole genome shotgun (WGS) entry which is preliminary data.</text>
</comment>
<gene>
    <name evidence="2" type="ORF">C8F04DRAFT_1000608</name>
</gene>
<dbReference type="EMBL" id="JARJCM010000049">
    <property type="protein sequence ID" value="KAJ7035570.1"/>
    <property type="molecule type" value="Genomic_DNA"/>
</dbReference>